<evidence type="ECO:0000313" key="2">
    <source>
        <dbReference type="EMBL" id="GBN63093.1"/>
    </source>
</evidence>
<accession>A0A4Y2QIG5</accession>
<sequence>MPITYLKYRQWPNGLKHGKISAINCRKEITESVVFFFQHYPKVGDASLLLYHESLTHRIERRRWSSGKVRLQGLRAPGAKPDYTEDPPGKGPVAC</sequence>
<dbReference type="AlphaFoldDB" id="A0A4Y2QIG5"/>
<keyword evidence="3" id="KW-1185">Reference proteome</keyword>
<dbReference type="Proteomes" id="UP000499080">
    <property type="component" value="Unassembled WGS sequence"/>
</dbReference>
<reference evidence="2 3" key="1">
    <citation type="journal article" date="2019" name="Sci. Rep.">
        <title>Orb-weaving spider Araneus ventricosus genome elucidates the spidroin gene catalogue.</title>
        <authorList>
            <person name="Kono N."/>
            <person name="Nakamura H."/>
            <person name="Ohtoshi R."/>
            <person name="Moran D.A.P."/>
            <person name="Shinohara A."/>
            <person name="Yoshida Y."/>
            <person name="Fujiwara M."/>
            <person name="Mori M."/>
            <person name="Tomita M."/>
            <person name="Arakawa K."/>
        </authorList>
    </citation>
    <scope>NUCLEOTIDE SEQUENCE [LARGE SCALE GENOMIC DNA]</scope>
</reference>
<evidence type="ECO:0000313" key="3">
    <source>
        <dbReference type="Proteomes" id="UP000499080"/>
    </source>
</evidence>
<gene>
    <name evidence="2" type="ORF">AVEN_11642_1</name>
</gene>
<proteinExistence type="predicted"/>
<organism evidence="2 3">
    <name type="scientific">Araneus ventricosus</name>
    <name type="common">Orbweaver spider</name>
    <name type="synonym">Epeira ventricosa</name>
    <dbReference type="NCBI Taxonomy" id="182803"/>
    <lineage>
        <taxon>Eukaryota</taxon>
        <taxon>Metazoa</taxon>
        <taxon>Ecdysozoa</taxon>
        <taxon>Arthropoda</taxon>
        <taxon>Chelicerata</taxon>
        <taxon>Arachnida</taxon>
        <taxon>Araneae</taxon>
        <taxon>Araneomorphae</taxon>
        <taxon>Entelegynae</taxon>
        <taxon>Araneoidea</taxon>
        <taxon>Araneidae</taxon>
        <taxon>Araneus</taxon>
    </lineage>
</organism>
<name>A0A4Y2QIG5_ARAVE</name>
<protein>
    <submittedName>
        <fullName evidence="2">Uncharacterized protein</fullName>
    </submittedName>
</protein>
<feature type="region of interest" description="Disordered" evidence="1">
    <location>
        <begin position="75"/>
        <end position="95"/>
    </location>
</feature>
<evidence type="ECO:0000256" key="1">
    <source>
        <dbReference type="SAM" id="MobiDB-lite"/>
    </source>
</evidence>
<comment type="caution">
    <text evidence="2">The sequence shown here is derived from an EMBL/GenBank/DDBJ whole genome shotgun (WGS) entry which is preliminary data.</text>
</comment>
<dbReference type="EMBL" id="BGPR01138858">
    <property type="protein sequence ID" value="GBN63093.1"/>
    <property type="molecule type" value="Genomic_DNA"/>
</dbReference>